<comment type="caution">
    <text evidence="2">The sequence shown here is derived from an EMBL/GenBank/DDBJ whole genome shotgun (WGS) entry which is preliminary data.</text>
</comment>
<evidence type="ECO:0000256" key="1">
    <source>
        <dbReference type="SAM" id="MobiDB-lite"/>
    </source>
</evidence>
<protein>
    <submittedName>
        <fullName evidence="2">Uncharacterized protein</fullName>
    </submittedName>
</protein>
<reference evidence="2" key="1">
    <citation type="submission" date="2020-03" db="EMBL/GenBank/DDBJ databases">
        <title>Castanea mollissima Vanexum genome sequencing.</title>
        <authorList>
            <person name="Staton M."/>
        </authorList>
    </citation>
    <scope>NUCLEOTIDE SEQUENCE</scope>
    <source>
        <tissue evidence="2">Leaf</tissue>
    </source>
</reference>
<name>A0A8J4RET3_9ROSI</name>
<evidence type="ECO:0000313" key="2">
    <source>
        <dbReference type="EMBL" id="KAF3962656.1"/>
    </source>
</evidence>
<proteinExistence type="predicted"/>
<feature type="region of interest" description="Disordered" evidence="1">
    <location>
        <begin position="50"/>
        <end position="69"/>
    </location>
</feature>
<dbReference type="Proteomes" id="UP000737018">
    <property type="component" value="Unassembled WGS sequence"/>
</dbReference>
<evidence type="ECO:0000313" key="3">
    <source>
        <dbReference type="Proteomes" id="UP000737018"/>
    </source>
</evidence>
<dbReference type="AlphaFoldDB" id="A0A8J4RET3"/>
<organism evidence="2 3">
    <name type="scientific">Castanea mollissima</name>
    <name type="common">Chinese chestnut</name>
    <dbReference type="NCBI Taxonomy" id="60419"/>
    <lineage>
        <taxon>Eukaryota</taxon>
        <taxon>Viridiplantae</taxon>
        <taxon>Streptophyta</taxon>
        <taxon>Embryophyta</taxon>
        <taxon>Tracheophyta</taxon>
        <taxon>Spermatophyta</taxon>
        <taxon>Magnoliopsida</taxon>
        <taxon>eudicotyledons</taxon>
        <taxon>Gunneridae</taxon>
        <taxon>Pentapetalae</taxon>
        <taxon>rosids</taxon>
        <taxon>fabids</taxon>
        <taxon>Fagales</taxon>
        <taxon>Fagaceae</taxon>
        <taxon>Castanea</taxon>
    </lineage>
</organism>
<accession>A0A8J4RET3</accession>
<gene>
    <name evidence="2" type="ORF">CMV_012856</name>
</gene>
<sequence length="77" mass="7734">MEENESDGELGDVVWLLDIDIDIVLEVGSGVVLGENGVFVIGIGGGDVDTGEALEGREEGGDDGGAHPAGGLVQLLS</sequence>
<dbReference type="EMBL" id="JRKL02001680">
    <property type="protein sequence ID" value="KAF3962656.1"/>
    <property type="molecule type" value="Genomic_DNA"/>
</dbReference>
<keyword evidence="3" id="KW-1185">Reference proteome</keyword>